<organism evidence="3 4">
    <name type="scientific">Ophiophagus hannah</name>
    <name type="common">King cobra</name>
    <name type="synonym">Naja hannah</name>
    <dbReference type="NCBI Taxonomy" id="8665"/>
    <lineage>
        <taxon>Eukaryota</taxon>
        <taxon>Metazoa</taxon>
        <taxon>Chordata</taxon>
        <taxon>Craniata</taxon>
        <taxon>Vertebrata</taxon>
        <taxon>Euteleostomi</taxon>
        <taxon>Lepidosauria</taxon>
        <taxon>Squamata</taxon>
        <taxon>Bifurcata</taxon>
        <taxon>Unidentata</taxon>
        <taxon>Episquamata</taxon>
        <taxon>Toxicofera</taxon>
        <taxon>Serpentes</taxon>
        <taxon>Colubroidea</taxon>
        <taxon>Elapidae</taxon>
        <taxon>Elapinae</taxon>
        <taxon>Ophiophagus</taxon>
    </lineage>
</organism>
<feature type="domain" description="Ig-like" evidence="2">
    <location>
        <begin position="112"/>
        <end position="236"/>
    </location>
</feature>
<dbReference type="PROSITE" id="PS50835">
    <property type="entry name" value="IG_LIKE"/>
    <property type="match status" value="1"/>
</dbReference>
<evidence type="ECO:0000256" key="1">
    <source>
        <dbReference type="SAM" id="MobiDB-lite"/>
    </source>
</evidence>
<dbReference type="InterPro" id="IPR007110">
    <property type="entry name" value="Ig-like_dom"/>
</dbReference>
<comment type="caution">
    <text evidence="3">The sequence shown here is derived from an EMBL/GenBank/DDBJ whole genome shotgun (WGS) entry which is preliminary data.</text>
</comment>
<accession>V8NMK8</accession>
<feature type="non-terminal residue" evidence="3">
    <location>
        <position position="400"/>
    </location>
</feature>
<dbReference type="Proteomes" id="UP000018936">
    <property type="component" value="Unassembled WGS sequence"/>
</dbReference>
<dbReference type="SUPFAM" id="SSF48726">
    <property type="entry name" value="Immunoglobulin"/>
    <property type="match status" value="1"/>
</dbReference>
<feature type="region of interest" description="Disordered" evidence="1">
    <location>
        <begin position="324"/>
        <end position="350"/>
    </location>
</feature>
<reference evidence="3 4" key="1">
    <citation type="journal article" date="2013" name="Proc. Natl. Acad. Sci. U.S.A.">
        <title>The king cobra genome reveals dynamic gene evolution and adaptation in the snake venom system.</title>
        <authorList>
            <person name="Vonk F.J."/>
            <person name="Casewell N.R."/>
            <person name="Henkel C.V."/>
            <person name="Heimberg A.M."/>
            <person name="Jansen H.J."/>
            <person name="McCleary R.J."/>
            <person name="Kerkkamp H.M."/>
            <person name="Vos R.A."/>
            <person name="Guerreiro I."/>
            <person name="Calvete J.J."/>
            <person name="Wuster W."/>
            <person name="Woods A.E."/>
            <person name="Logan J.M."/>
            <person name="Harrison R.A."/>
            <person name="Castoe T.A."/>
            <person name="de Koning A.P."/>
            <person name="Pollock D.D."/>
            <person name="Yandell M."/>
            <person name="Calderon D."/>
            <person name="Renjifo C."/>
            <person name="Currier R.B."/>
            <person name="Salgado D."/>
            <person name="Pla D."/>
            <person name="Sanz L."/>
            <person name="Hyder A.S."/>
            <person name="Ribeiro J.M."/>
            <person name="Arntzen J.W."/>
            <person name="van den Thillart G.E."/>
            <person name="Boetzer M."/>
            <person name="Pirovano W."/>
            <person name="Dirks R.P."/>
            <person name="Spaink H.P."/>
            <person name="Duboule D."/>
            <person name="McGlinn E."/>
            <person name="Kini R.M."/>
            <person name="Richardson M.K."/>
        </authorList>
    </citation>
    <scope>NUCLEOTIDE SEQUENCE</scope>
    <source>
        <tissue evidence="3">Blood</tissue>
    </source>
</reference>
<dbReference type="Gene3D" id="2.60.40.10">
    <property type="entry name" value="Immunoglobulins"/>
    <property type="match status" value="1"/>
</dbReference>
<dbReference type="OrthoDB" id="9038816at2759"/>
<feature type="compositionally biased region" description="Polar residues" evidence="1">
    <location>
        <begin position="331"/>
        <end position="348"/>
    </location>
</feature>
<keyword evidence="4" id="KW-1185">Reference proteome</keyword>
<feature type="non-terminal residue" evidence="3">
    <location>
        <position position="1"/>
    </location>
</feature>
<gene>
    <name evidence="3" type="ORF">L345_10749</name>
</gene>
<evidence type="ECO:0000313" key="4">
    <source>
        <dbReference type="Proteomes" id="UP000018936"/>
    </source>
</evidence>
<dbReference type="EMBL" id="AZIM01002717">
    <property type="protein sequence ID" value="ETE63489.1"/>
    <property type="molecule type" value="Genomic_DNA"/>
</dbReference>
<name>V8NMK8_OPHHA</name>
<protein>
    <recommendedName>
        <fullName evidence="2">Ig-like domain-containing protein</fullName>
    </recommendedName>
</protein>
<dbReference type="InterPro" id="IPR013106">
    <property type="entry name" value="Ig_V-set"/>
</dbReference>
<dbReference type="InterPro" id="IPR036179">
    <property type="entry name" value="Ig-like_dom_sf"/>
</dbReference>
<dbReference type="Pfam" id="PF07686">
    <property type="entry name" value="V-set"/>
    <property type="match status" value="1"/>
</dbReference>
<dbReference type="InterPro" id="IPR013783">
    <property type="entry name" value="Ig-like_fold"/>
</dbReference>
<sequence>ATFFLQYETAPLTRNCNASFGQGDTAWWAGQDKSSLQKFERWCGYQNESSSPSSSKNKDENCPNNLSLSNFHRGGIFACKTHPISKNENPVFTSKDNCMNFNFFVVAIVKSPTEQRSENIHRKANISIEEKQNFILSCEFELQNNTTVFAVYWFKETTPSKCLFSASNEDSYTLFNVSYDINCCIDDAFRDRRINSTTISRAEPRNQAYVVTITNSTTADNGDYICVVAAYNQGYTIKLWPQDQPSSHRGSLASDGWDNFVLVLQEKSKRKATGKSTKEVQAGEAISREDKGCQNWALSIAGKDSEWQPNVFAANAGSEMVTGKSWGPVSPNGSQKKGCQPCQSPNKRQSNEELLHPGLKSLHDIIAAKPITDKGAVTIASDSKALQPICLKAGNKPQCM</sequence>
<evidence type="ECO:0000313" key="3">
    <source>
        <dbReference type="EMBL" id="ETE63489.1"/>
    </source>
</evidence>
<dbReference type="AlphaFoldDB" id="V8NMK8"/>
<proteinExistence type="predicted"/>
<evidence type="ECO:0000259" key="2">
    <source>
        <dbReference type="PROSITE" id="PS50835"/>
    </source>
</evidence>